<feature type="domain" description="Response regulatory" evidence="3">
    <location>
        <begin position="119"/>
        <end position="235"/>
    </location>
</feature>
<dbReference type="RefSeq" id="WP_221270441.1">
    <property type="nucleotide sequence ID" value="NZ_JACHID010000007.1"/>
</dbReference>
<reference evidence="4 5" key="1">
    <citation type="submission" date="2020-08" db="EMBL/GenBank/DDBJ databases">
        <title>Genomic Encyclopedia of Type Strains, Phase IV (KMG-IV): sequencing the most valuable type-strain genomes for metagenomic binning, comparative biology and taxonomic classification.</title>
        <authorList>
            <person name="Goeker M."/>
        </authorList>
    </citation>
    <scope>NUCLEOTIDE SEQUENCE [LARGE SCALE GENOMIC DNA]</scope>
    <source>
        <strain evidence="4 5">DSM 22071</strain>
    </source>
</reference>
<dbReference type="Gene3D" id="3.40.50.2300">
    <property type="match status" value="2"/>
</dbReference>
<dbReference type="AlphaFoldDB" id="A0A7W7Y4N2"/>
<evidence type="ECO:0000256" key="2">
    <source>
        <dbReference type="PROSITE-ProRule" id="PRU00169"/>
    </source>
</evidence>
<dbReference type="GO" id="GO:0000160">
    <property type="term" value="P:phosphorelay signal transduction system"/>
    <property type="evidence" value="ECO:0007669"/>
    <property type="project" value="InterPro"/>
</dbReference>
<dbReference type="EMBL" id="JACHID010000007">
    <property type="protein sequence ID" value="MBB5022015.1"/>
    <property type="molecule type" value="Genomic_DNA"/>
</dbReference>
<dbReference type="InterPro" id="IPR011006">
    <property type="entry name" value="CheY-like_superfamily"/>
</dbReference>
<feature type="modified residue" description="4-aspartylphosphate" evidence="2">
    <location>
        <position position="168"/>
    </location>
</feature>
<protein>
    <submittedName>
        <fullName evidence="4">CheY-like chemotaxis protein</fullName>
    </submittedName>
</protein>
<dbReference type="Proteomes" id="UP000528322">
    <property type="component" value="Unassembled WGS sequence"/>
</dbReference>
<organism evidence="4 5">
    <name type="scientific">Desulfurispira natronophila</name>
    <dbReference type="NCBI Taxonomy" id="682562"/>
    <lineage>
        <taxon>Bacteria</taxon>
        <taxon>Pseudomonadati</taxon>
        <taxon>Chrysiogenota</taxon>
        <taxon>Chrysiogenia</taxon>
        <taxon>Chrysiogenales</taxon>
        <taxon>Chrysiogenaceae</taxon>
        <taxon>Desulfurispira</taxon>
    </lineage>
</organism>
<dbReference type="SMART" id="SM00448">
    <property type="entry name" value="REC"/>
    <property type="match status" value="2"/>
</dbReference>
<gene>
    <name evidence="4" type="ORF">HNR37_001332</name>
</gene>
<dbReference type="SUPFAM" id="SSF52172">
    <property type="entry name" value="CheY-like"/>
    <property type="match status" value="2"/>
</dbReference>
<evidence type="ECO:0000313" key="5">
    <source>
        <dbReference type="Proteomes" id="UP000528322"/>
    </source>
</evidence>
<dbReference type="InterPro" id="IPR001789">
    <property type="entry name" value="Sig_transdc_resp-reg_receiver"/>
</dbReference>
<name>A0A7W7Y4N2_9BACT</name>
<keyword evidence="1 2" id="KW-0597">Phosphoprotein</keyword>
<feature type="domain" description="Response regulatory" evidence="3">
    <location>
        <begin position="1"/>
        <end position="111"/>
    </location>
</feature>
<sequence>MVDDDPAVRDMLRRSLLRSGFRVATAPSGHEALELAARLMPTAITLDVMMPQMDGWSVLSKLKANPLTRHIPVIMVTIVNEKKAGYALGASEYLVKPIDREYLVDVLEKYRPLNASECTVLIVEDEALTRATIGTILTGKGYQILEAANGEEALELMEKHNPCLILLDLIMPHMDGFAFARKLQTETRWKDIPVIILTSKDLTDEEKGSLEGQVTNILQKQAMAPENLVRQVEQFIAHRLREDK</sequence>
<feature type="modified residue" description="4-aspartylphosphate" evidence="2">
    <location>
        <position position="47"/>
    </location>
</feature>
<dbReference type="PANTHER" id="PTHR44591">
    <property type="entry name" value="STRESS RESPONSE REGULATOR PROTEIN 1"/>
    <property type="match status" value="1"/>
</dbReference>
<dbReference type="PANTHER" id="PTHR44591:SF3">
    <property type="entry name" value="RESPONSE REGULATORY DOMAIN-CONTAINING PROTEIN"/>
    <property type="match status" value="1"/>
</dbReference>
<evidence type="ECO:0000259" key="3">
    <source>
        <dbReference type="PROSITE" id="PS50110"/>
    </source>
</evidence>
<proteinExistence type="predicted"/>
<comment type="caution">
    <text evidence="4">The sequence shown here is derived from an EMBL/GenBank/DDBJ whole genome shotgun (WGS) entry which is preliminary data.</text>
</comment>
<evidence type="ECO:0000313" key="4">
    <source>
        <dbReference type="EMBL" id="MBB5022015.1"/>
    </source>
</evidence>
<accession>A0A7W7Y4N2</accession>
<dbReference type="InterPro" id="IPR050595">
    <property type="entry name" value="Bact_response_regulator"/>
</dbReference>
<keyword evidence="5" id="KW-1185">Reference proteome</keyword>
<dbReference type="PROSITE" id="PS50110">
    <property type="entry name" value="RESPONSE_REGULATORY"/>
    <property type="match status" value="2"/>
</dbReference>
<evidence type="ECO:0000256" key="1">
    <source>
        <dbReference type="ARBA" id="ARBA00022553"/>
    </source>
</evidence>
<dbReference type="Pfam" id="PF00072">
    <property type="entry name" value="Response_reg"/>
    <property type="match status" value="2"/>
</dbReference>